<dbReference type="InterPro" id="IPR050638">
    <property type="entry name" value="AA-Vitamin_Transporters"/>
</dbReference>
<dbReference type="KEGG" id="pshq:F3W81_04435"/>
<dbReference type="Pfam" id="PF00892">
    <property type="entry name" value="EamA"/>
    <property type="match status" value="2"/>
</dbReference>
<dbReference type="PANTHER" id="PTHR32322">
    <property type="entry name" value="INNER MEMBRANE TRANSPORTER"/>
    <property type="match status" value="1"/>
</dbReference>
<sequence length="308" mass="31516">MTSEIGQPGRGAGVVCCLLAATLWGTTGTAATFAPGVPAVAIGAAAMGIGGVLQALIALRGIRASLSVLARHRLLLGLGALSVALYPLAFYASMRLAGVTIGTVISIGSAPAISALIENRIEGHRLTLRWGIGAALGILGMALLGVAEGGHESLAPNVPLGILLGLIAGATYALYSWCARQLMQHGVRSRAAMGATFGLGGLLLMPVLVVTGAPFLDSATNLAVGAYMAIVPMFLGYVAFGIALSRIPSSQATTLSLFEPVVAACLAILIVGERLPAIGWWGVGLIIACLFWTELPVPRRWRRSGQTG</sequence>
<feature type="transmembrane region" description="Helical" evidence="6">
    <location>
        <begin position="222"/>
        <end position="243"/>
    </location>
</feature>
<feature type="transmembrane region" description="Helical" evidence="6">
    <location>
        <begin position="40"/>
        <end position="62"/>
    </location>
</feature>
<feature type="transmembrane region" description="Helical" evidence="6">
    <location>
        <begin position="158"/>
        <end position="179"/>
    </location>
</feature>
<gene>
    <name evidence="8" type="ORF">F3W81_04435</name>
</gene>
<evidence type="ECO:0000256" key="5">
    <source>
        <dbReference type="ARBA" id="ARBA00023136"/>
    </source>
</evidence>
<dbReference type="GO" id="GO:0016020">
    <property type="term" value="C:membrane"/>
    <property type="evidence" value="ECO:0007669"/>
    <property type="project" value="UniProtKB-SubCell"/>
</dbReference>
<evidence type="ECO:0000313" key="8">
    <source>
        <dbReference type="EMBL" id="QOL80138.1"/>
    </source>
</evidence>
<evidence type="ECO:0000256" key="6">
    <source>
        <dbReference type="SAM" id="Phobius"/>
    </source>
</evidence>
<dbReference type="EMBL" id="CP045201">
    <property type="protein sequence ID" value="QOL80138.1"/>
    <property type="molecule type" value="Genomic_DNA"/>
</dbReference>
<feature type="transmembrane region" description="Helical" evidence="6">
    <location>
        <begin position="128"/>
        <end position="146"/>
    </location>
</feature>
<comment type="subcellular location">
    <subcellularLocation>
        <location evidence="1">Membrane</location>
        <topology evidence="1">Multi-pass membrane protein</topology>
    </subcellularLocation>
</comment>
<protein>
    <submittedName>
        <fullName evidence="8">EamA family transporter</fullName>
    </submittedName>
</protein>
<name>A0A7L9WKQ8_9RHOB</name>
<dbReference type="InterPro" id="IPR000620">
    <property type="entry name" value="EamA_dom"/>
</dbReference>
<feature type="transmembrane region" description="Helical" evidence="6">
    <location>
        <begin position="191"/>
        <end position="216"/>
    </location>
</feature>
<dbReference type="InterPro" id="IPR037185">
    <property type="entry name" value="EmrE-like"/>
</dbReference>
<evidence type="ECO:0000256" key="2">
    <source>
        <dbReference type="ARBA" id="ARBA00007362"/>
    </source>
</evidence>
<evidence type="ECO:0000256" key="1">
    <source>
        <dbReference type="ARBA" id="ARBA00004141"/>
    </source>
</evidence>
<feature type="transmembrane region" description="Helical" evidence="6">
    <location>
        <begin position="98"/>
        <end position="116"/>
    </location>
</feature>
<keyword evidence="4 6" id="KW-1133">Transmembrane helix</keyword>
<evidence type="ECO:0000256" key="4">
    <source>
        <dbReference type="ARBA" id="ARBA00022989"/>
    </source>
</evidence>
<feature type="transmembrane region" description="Helical" evidence="6">
    <location>
        <begin position="12"/>
        <end position="34"/>
    </location>
</feature>
<reference evidence="8 9" key="1">
    <citation type="submission" date="2019-10" db="EMBL/GenBank/DDBJ databases">
        <title>Pseudopuniceibacterium sp. HQ09 islated from Antarctica.</title>
        <authorList>
            <person name="Liao L."/>
            <person name="Su S."/>
            <person name="Chen B."/>
            <person name="Yu Y."/>
        </authorList>
    </citation>
    <scope>NUCLEOTIDE SEQUENCE [LARGE SCALE GENOMIC DNA]</scope>
    <source>
        <strain evidence="8 9">HQ09</strain>
    </source>
</reference>
<accession>A0A7L9WKQ8</accession>
<keyword evidence="5 6" id="KW-0472">Membrane</keyword>
<dbReference type="Proteomes" id="UP000594118">
    <property type="component" value="Chromosome"/>
</dbReference>
<feature type="transmembrane region" description="Helical" evidence="6">
    <location>
        <begin position="278"/>
        <end position="297"/>
    </location>
</feature>
<feature type="transmembrane region" description="Helical" evidence="6">
    <location>
        <begin position="74"/>
        <end position="92"/>
    </location>
</feature>
<dbReference type="PANTHER" id="PTHR32322:SF2">
    <property type="entry name" value="EAMA DOMAIN-CONTAINING PROTEIN"/>
    <property type="match status" value="1"/>
</dbReference>
<feature type="domain" description="EamA" evidence="7">
    <location>
        <begin position="160"/>
        <end position="291"/>
    </location>
</feature>
<feature type="domain" description="EamA" evidence="7">
    <location>
        <begin position="13"/>
        <end position="144"/>
    </location>
</feature>
<evidence type="ECO:0000313" key="9">
    <source>
        <dbReference type="Proteomes" id="UP000594118"/>
    </source>
</evidence>
<organism evidence="8 9">
    <name type="scientific">Pseudooceanicola spongiae</name>
    <dbReference type="NCBI Taxonomy" id="2613965"/>
    <lineage>
        <taxon>Bacteria</taxon>
        <taxon>Pseudomonadati</taxon>
        <taxon>Pseudomonadota</taxon>
        <taxon>Alphaproteobacteria</taxon>
        <taxon>Rhodobacterales</taxon>
        <taxon>Paracoccaceae</taxon>
        <taxon>Pseudooceanicola</taxon>
    </lineage>
</organism>
<dbReference type="AlphaFoldDB" id="A0A7L9WKQ8"/>
<keyword evidence="9" id="KW-1185">Reference proteome</keyword>
<keyword evidence="3 6" id="KW-0812">Transmembrane</keyword>
<evidence type="ECO:0000256" key="3">
    <source>
        <dbReference type="ARBA" id="ARBA00022692"/>
    </source>
</evidence>
<proteinExistence type="inferred from homology"/>
<comment type="similarity">
    <text evidence="2">Belongs to the EamA transporter family.</text>
</comment>
<dbReference type="RefSeq" id="WP_193082452.1">
    <property type="nucleotide sequence ID" value="NZ_CP045201.1"/>
</dbReference>
<feature type="transmembrane region" description="Helical" evidence="6">
    <location>
        <begin position="255"/>
        <end position="272"/>
    </location>
</feature>
<dbReference type="SUPFAM" id="SSF103481">
    <property type="entry name" value="Multidrug resistance efflux transporter EmrE"/>
    <property type="match status" value="2"/>
</dbReference>
<evidence type="ECO:0000259" key="7">
    <source>
        <dbReference type="Pfam" id="PF00892"/>
    </source>
</evidence>